<evidence type="ECO:0000256" key="1">
    <source>
        <dbReference type="ARBA" id="ARBA00008535"/>
    </source>
</evidence>
<dbReference type="Gene3D" id="3.30.70.330">
    <property type="match status" value="1"/>
</dbReference>
<dbReference type="FunFam" id="3.40.50.300:FF:000366">
    <property type="entry name" value="GTPase, IMAP family member 2"/>
    <property type="match status" value="1"/>
</dbReference>
<reference evidence="6" key="2">
    <citation type="submission" date="2025-09" db="UniProtKB">
        <authorList>
            <consortium name="Ensembl"/>
        </authorList>
    </citation>
    <scope>IDENTIFICATION</scope>
</reference>
<organism evidence="6 7">
    <name type="scientific">Cyprinodon variegatus</name>
    <name type="common">Sheepshead minnow</name>
    <dbReference type="NCBI Taxonomy" id="28743"/>
    <lineage>
        <taxon>Eukaryota</taxon>
        <taxon>Metazoa</taxon>
        <taxon>Chordata</taxon>
        <taxon>Craniata</taxon>
        <taxon>Vertebrata</taxon>
        <taxon>Euteleostomi</taxon>
        <taxon>Actinopterygii</taxon>
        <taxon>Neopterygii</taxon>
        <taxon>Teleostei</taxon>
        <taxon>Neoteleostei</taxon>
        <taxon>Acanthomorphata</taxon>
        <taxon>Ovalentaria</taxon>
        <taxon>Atherinomorphae</taxon>
        <taxon>Cyprinodontiformes</taxon>
        <taxon>Cyprinodontidae</taxon>
        <taxon>Cyprinodon</taxon>
    </lineage>
</organism>
<dbReference type="OMA" id="CEIREKS"/>
<dbReference type="InterPro" id="IPR045058">
    <property type="entry name" value="GIMA/IAN/Toc"/>
</dbReference>
<dbReference type="GeneTree" id="ENSGT01150000286992"/>
<feature type="compositionally biased region" description="Polar residues" evidence="4">
    <location>
        <begin position="113"/>
        <end position="127"/>
    </location>
</feature>
<dbReference type="Ensembl" id="ENSCVAT00000008423.1">
    <property type="protein sequence ID" value="ENSCVAP00000022791.1"/>
    <property type="gene ID" value="ENSCVAG00000005676.1"/>
</dbReference>
<name>A0A3Q2DSC0_CYPVA</name>
<evidence type="ECO:0000313" key="6">
    <source>
        <dbReference type="Ensembl" id="ENSCVAP00000022791.1"/>
    </source>
</evidence>
<dbReference type="InterPro" id="IPR057051">
    <property type="entry name" value="PARP14_RPM_1"/>
</dbReference>
<dbReference type="STRING" id="28743.ENSCVAP00000022791"/>
<evidence type="ECO:0000313" key="7">
    <source>
        <dbReference type="Proteomes" id="UP000265020"/>
    </source>
</evidence>
<feature type="compositionally biased region" description="Low complexity" evidence="4">
    <location>
        <begin position="92"/>
        <end position="102"/>
    </location>
</feature>
<dbReference type="InterPro" id="IPR027417">
    <property type="entry name" value="P-loop_NTPase"/>
</dbReference>
<comment type="similarity">
    <text evidence="1">Belongs to the TRAFAC class TrmE-Era-EngA-EngB-Septin-like GTPase superfamily. AIG1/Toc34/Toc159-like paraseptin GTPase family. IAN subfamily.</text>
</comment>
<keyword evidence="2" id="KW-0547">Nucleotide-binding</keyword>
<dbReference type="SUPFAM" id="SSF52540">
    <property type="entry name" value="P-loop containing nucleoside triphosphate hydrolases"/>
    <property type="match status" value="1"/>
</dbReference>
<keyword evidence="3" id="KW-0342">GTP-binding</keyword>
<dbReference type="PANTHER" id="PTHR10903">
    <property type="entry name" value="GTPASE, IMAP FAMILY MEMBER-RELATED"/>
    <property type="match status" value="1"/>
</dbReference>
<feature type="region of interest" description="Disordered" evidence="4">
    <location>
        <begin position="84"/>
        <end position="128"/>
    </location>
</feature>
<proteinExistence type="inferred from homology"/>
<evidence type="ECO:0000256" key="2">
    <source>
        <dbReference type="ARBA" id="ARBA00022741"/>
    </source>
</evidence>
<keyword evidence="7" id="KW-1185">Reference proteome</keyword>
<dbReference type="AlphaFoldDB" id="A0A3Q2DSC0"/>
<dbReference type="InterPro" id="IPR012677">
    <property type="entry name" value="Nucleotide-bd_a/b_plait_sf"/>
</dbReference>
<evidence type="ECO:0000256" key="4">
    <source>
        <dbReference type="SAM" id="MobiDB-lite"/>
    </source>
</evidence>
<dbReference type="PANTHER" id="PTHR10903:SF62">
    <property type="entry name" value="GTPASE IMAP FAMILY MEMBER 4-LIKE-RELATED"/>
    <property type="match status" value="1"/>
</dbReference>
<dbReference type="Pfam" id="PF23222">
    <property type="entry name" value="RRM_PARP14_1"/>
    <property type="match status" value="1"/>
</dbReference>
<dbReference type="Proteomes" id="UP000265020">
    <property type="component" value="Unassembled WGS sequence"/>
</dbReference>
<reference evidence="6" key="1">
    <citation type="submission" date="2025-08" db="UniProtKB">
        <authorList>
            <consortium name="Ensembl"/>
        </authorList>
    </citation>
    <scope>IDENTIFICATION</scope>
</reference>
<protein>
    <recommendedName>
        <fullName evidence="5">AIG1-type G domain-containing protein</fullName>
    </recommendedName>
</protein>
<evidence type="ECO:0000259" key="5">
    <source>
        <dbReference type="PROSITE" id="PS51720"/>
    </source>
</evidence>
<evidence type="ECO:0000256" key="3">
    <source>
        <dbReference type="ARBA" id="ARBA00023134"/>
    </source>
</evidence>
<accession>A0A3Q2DSC0</accession>
<dbReference type="InterPro" id="IPR006703">
    <property type="entry name" value="G_AIG1"/>
</dbReference>
<feature type="domain" description="AIG1-type G" evidence="5">
    <location>
        <begin position="130"/>
        <end position="338"/>
    </location>
</feature>
<dbReference type="GO" id="GO:0005525">
    <property type="term" value="F:GTP binding"/>
    <property type="evidence" value="ECO:0007669"/>
    <property type="project" value="UniProtKB-KW"/>
</dbReference>
<sequence length="396" mass="44694">MADNYQYRLFIKSNSILSDEKKKKIETYLKIQRKSRGGECGPLTAVADDTYCVAFKDQKAQQEVLERREHTVELSDGLLVFIVTDSPPTPSSPSNSFSADPAQNSASEERSIVQPNNDNNESNSTAVPNDLERRIVILGKTGSGKSSLANTLFGKDVCKPNHTPESGTQHCQAEKGTVNGKSIKLIDTPGFFDTVRSDKEMKDEILKCFIESAPGPHVFIIVLRVDKYTQQEKEIINKMTEYFSEDALKFTTVLFTYGDQLPKGTTIEEFVSKSKDLDELVKTCGGRCNVIDNRYWKTPQDGYRNNEFQVKELLNTVDRIIEENSGQPYTKDILQDLNTDIEKEQERIKAETPNLSQNEIEEKAKTVVQVNWAQKFLKATTEVLLKSFLSGGSYYY</sequence>
<dbReference type="PROSITE" id="PS51720">
    <property type="entry name" value="G_AIG1"/>
    <property type="match status" value="1"/>
</dbReference>
<dbReference type="Gene3D" id="3.40.50.300">
    <property type="entry name" value="P-loop containing nucleotide triphosphate hydrolases"/>
    <property type="match status" value="1"/>
</dbReference>
<dbReference type="Pfam" id="PF04548">
    <property type="entry name" value="AIG1"/>
    <property type="match status" value="1"/>
</dbReference>